<dbReference type="AlphaFoldDB" id="A0A0G0BS27"/>
<accession>A0A0G0BS27</accession>
<organism evidence="1 2">
    <name type="scientific">Candidatus Roizmanbacteria bacterium GW2011_GWA2_35_19</name>
    <dbReference type="NCBI Taxonomy" id="1618478"/>
    <lineage>
        <taxon>Bacteria</taxon>
        <taxon>Candidatus Roizmaniibacteriota</taxon>
    </lineage>
</organism>
<dbReference type="PANTHER" id="PTHR12526:SF634">
    <property type="entry name" value="BLL3361 PROTEIN"/>
    <property type="match status" value="1"/>
</dbReference>
<dbReference type="SUPFAM" id="SSF53756">
    <property type="entry name" value="UDP-Glycosyltransferase/glycogen phosphorylase"/>
    <property type="match status" value="1"/>
</dbReference>
<dbReference type="STRING" id="1618478.UR68_C0020G0043"/>
<dbReference type="Gene3D" id="3.40.50.2000">
    <property type="entry name" value="Glycogen Phosphorylase B"/>
    <property type="match status" value="1"/>
</dbReference>
<keyword evidence="1" id="KW-0808">Transferase</keyword>
<reference evidence="1 2" key="1">
    <citation type="journal article" date="2015" name="Nature">
        <title>rRNA introns, odd ribosomes, and small enigmatic genomes across a large radiation of phyla.</title>
        <authorList>
            <person name="Brown C.T."/>
            <person name="Hug L.A."/>
            <person name="Thomas B.C."/>
            <person name="Sharon I."/>
            <person name="Castelle C.J."/>
            <person name="Singh A."/>
            <person name="Wilkins M.J."/>
            <person name="Williams K.H."/>
            <person name="Banfield J.F."/>
        </authorList>
    </citation>
    <scope>NUCLEOTIDE SEQUENCE [LARGE SCALE GENOMIC DNA]</scope>
</reference>
<dbReference type="Proteomes" id="UP000034457">
    <property type="component" value="Unassembled WGS sequence"/>
</dbReference>
<evidence type="ECO:0000313" key="2">
    <source>
        <dbReference type="Proteomes" id="UP000034457"/>
    </source>
</evidence>
<protein>
    <submittedName>
        <fullName evidence="1">Glycosyl transferase group 1</fullName>
    </submittedName>
</protein>
<dbReference type="GO" id="GO:0016740">
    <property type="term" value="F:transferase activity"/>
    <property type="evidence" value="ECO:0007669"/>
    <property type="project" value="UniProtKB-KW"/>
</dbReference>
<dbReference type="EMBL" id="LBQC01000020">
    <property type="protein sequence ID" value="KKP72188.1"/>
    <property type="molecule type" value="Genomic_DNA"/>
</dbReference>
<gene>
    <name evidence="1" type="ORF">UR68_C0020G0043</name>
</gene>
<proteinExistence type="predicted"/>
<evidence type="ECO:0000313" key="1">
    <source>
        <dbReference type="EMBL" id="KKP72188.1"/>
    </source>
</evidence>
<comment type="caution">
    <text evidence="1">The sequence shown here is derived from an EMBL/GenBank/DDBJ whole genome shotgun (WGS) entry which is preliminary data.</text>
</comment>
<sequence>MNAGVEASHKQIAILSLRVPERKPINYNNVADISYGLFGTDGVALEAQKVDGCLATQHGKNIFWIAGDVPSSIRSQNGLQLGLLDYKRNPKIKKINERLFPVLFDRDEPEITSEENVMSEIFHLSTLIKKQLTEYMKKNGIGVFHIRNMFSLPLCLPATLALREIIEEYPEVQFILHHHDFIWEGREDLYLSPFENVDKILSENFPPKKNYSNVKHITINTEAKSRLESMGLNNVTVIPDSFPFGSHLLTDEEVVNTRKKIFPPLGIKENDLVLGVMTRIIPRKNIEVTIQLAATINKILKTKNDSKFGRAVLFVAQKEDRTNPLNIRYFEALSAYAKESGVKLVLAGSRVGNSNGITRYGNPIYPFYSVFQLVDGVVYPSRQEGFGNQLLEAINASKPLALLEYPVFQTDIKPYLESRYVSLGDPGHLIATSMHHGTLNLLPPEDIEKYAREYLDLISYTKKSADFGQLNFTAFKEHLDTEVVTGRLLEAFPRQI</sequence>
<dbReference type="PANTHER" id="PTHR12526">
    <property type="entry name" value="GLYCOSYLTRANSFERASE"/>
    <property type="match status" value="1"/>
</dbReference>
<name>A0A0G0BS27_9BACT</name>